<sequence length="185" mass="20352">MVVVILQPPHVQRIGMADLSWIDVADTVVKVGLGALASGLATYKVTKLRLSHENKKAIFESKVAVLKDIVSCVNESTNIINDFSHKSRSISLPSGAEQVLIESEKLMKGYTKMGEAQGLSHMLGLDKLSLEIDKLCSCLNYYYCLIADNPADFDIDIAKDKMLEINTCLQSLRKETSKAYSNIGI</sequence>
<dbReference type="AlphaFoldDB" id="A0A0F9Q2Z3"/>
<evidence type="ECO:0000313" key="1">
    <source>
        <dbReference type="EMBL" id="KKN36859.1"/>
    </source>
</evidence>
<dbReference type="EMBL" id="LAZR01001937">
    <property type="protein sequence ID" value="KKN36859.1"/>
    <property type="molecule type" value="Genomic_DNA"/>
</dbReference>
<accession>A0A0F9Q2Z3</accession>
<organism evidence="1">
    <name type="scientific">marine sediment metagenome</name>
    <dbReference type="NCBI Taxonomy" id="412755"/>
    <lineage>
        <taxon>unclassified sequences</taxon>
        <taxon>metagenomes</taxon>
        <taxon>ecological metagenomes</taxon>
    </lineage>
</organism>
<comment type="caution">
    <text evidence="1">The sequence shown here is derived from an EMBL/GenBank/DDBJ whole genome shotgun (WGS) entry which is preliminary data.</text>
</comment>
<name>A0A0F9Q2Z3_9ZZZZ</name>
<gene>
    <name evidence="1" type="ORF">LCGC14_0769260</name>
</gene>
<protein>
    <submittedName>
        <fullName evidence="1">Uncharacterized protein</fullName>
    </submittedName>
</protein>
<reference evidence="1" key="1">
    <citation type="journal article" date="2015" name="Nature">
        <title>Complex archaea that bridge the gap between prokaryotes and eukaryotes.</title>
        <authorList>
            <person name="Spang A."/>
            <person name="Saw J.H."/>
            <person name="Jorgensen S.L."/>
            <person name="Zaremba-Niedzwiedzka K."/>
            <person name="Martijn J."/>
            <person name="Lind A.E."/>
            <person name="van Eijk R."/>
            <person name="Schleper C."/>
            <person name="Guy L."/>
            <person name="Ettema T.J."/>
        </authorList>
    </citation>
    <scope>NUCLEOTIDE SEQUENCE</scope>
</reference>
<proteinExistence type="predicted"/>